<keyword evidence="3" id="KW-1185">Reference proteome</keyword>
<feature type="transmembrane region" description="Helical" evidence="1">
    <location>
        <begin position="225"/>
        <end position="247"/>
    </location>
</feature>
<dbReference type="PANTHER" id="PTHR33512">
    <property type="entry name" value="PROTEIN, PUTATIVE (DUF1191)-RELATED"/>
    <property type="match status" value="1"/>
</dbReference>
<name>A0A1S2YVS5_CICAR</name>
<keyword evidence="1" id="KW-1133">Transmembrane helix</keyword>
<sequence>MDHQKWWQVKSLFVSLMFLSSLVKGSKSYEDHESLENFLCKQVNKEIVKPRTGVFYNISLPSNYTGIKVRVVRLRAASFFVRGVSFSLFNIPPHVVPQPNRKRMTILYENLGNWSSHYYNVPNYKMLTPVFGFTAYTSSESAFLDDNEKMNFIIEGNPIKIRFSHVGLHAKNDTPICVKFSDDGSVEFKNMTKPYVCEAYSTGHYTLVVPSHKEKSENQRFNKGLVLGFVIGFVGLVVLVLVLVALVKAADRKRIRKFERNSEGGEPFDTFWIGETKLPLASMIRTQPVLENDDFAHY</sequence>
<keyword evidence="1" id="KW-0472">Membrane</keyword>
<proteinExistence type="predicted"/>
<dbReference type="OrthoDB" id="768690at2759"/>
<keyword evidence="2" id="KW-0732">Signal</keyword>
<keyword evidence="1" id="KW-0812">Transmembrane</keyword>
<evidence type="ECO:0000313" key="3">
    <source>
        <dbReference type="Proteomes" id="UP000087171"/>
    </source>
</evidence>
<dbReference type="GeneID" id="101509356"/>
<reference evidence="3" key="1">
    <citation type="journal article" date="2013" name="Nat. Biotechnol.">
        <title>Draft genome sequence of chickpea (Cicer arietinum) provides a resource for trait improvement.</title>
        <authorList>
            <person name="Varshney R.K."/>
            <person name="Song C."/>
            <person name="Saxena R.K."/>
            <person name="Azam S."/>
            <person name="Yu S."/>
            <person name="Sharpe A.G."/>
            <person name="Cannon S."/>
            <person name="Baek J."/>
            <person name="Rosen B.D."/>
            <person name="Tar'an B."/>
            <person name="Millan T."/>
            <person name="Zhang X."/>
            <person name="Ramsay L.D."/>
            <person name="Iwata A."/>
            <person name="Wang Y."/>
            <person name="Nelson W."/>
            <person name="Farmer A.D."/>
            <person name="Gaur P.M."/>
            <person name="Soderlund C."/>
            <person name="Penmetsa R.V."/>
            <person name="Xu C."/>
            <person name="Bharti A.K."/>
            <person name="He W."/>
            <person name="Winter P."/>
            <person name="Zhao S."/>
            <person name="Hane J.K."/>
            <person name="Carrasquilla-Garcia N."/>
            <person name="Condie J.A."/>
            <person name="Upadhyaya H.D."/>
            <person name="Luo M.C."/>
            <person name="Thudi M."/>
            <person name="Gowda C.L."/>
            <person name="Singh N.P."/>
            <person name="Lichtenzveig J."/>
            <person name="Gali K.K."/>
            <person name="Rubio J."/>
            <person name="Nadarajan N."/>
            <person name="Dolezel J."/>
            <person name="Bansal K.C."/>
            <person name="Xu X."/>
            <person name="Edwards D."/>
            <person name="Zhang G."/>
            <person name="Kahl G."/>
            <person name="Gil J."/>
            <person name="Singh K.B."/>
            <person name="Datta S.K."/>
            <person name="Jackson S.A."/>
            <person name="Wang J."/>
            <person name="Cook D.R."/>
        </authorList>
    </citation>
    <scope>NUCLEOTIDE SEQUENCE [LARGE SCALE GENOMIC DNA]</scope>
    <source>
        <strain evidence="3">cv. CDC Frontier</strain>
    </source>
</reference>
<feature type="signal peptide" evidence="2">
    <location>
        <begin position="1"/>
        <end position="28"/>
    </location>
</feature>
<dbReference type="Pfam" id="PF06697">
    <property type="entry name" value="DUF1191"/>
    <property type="match status" value="1"/>
</dbReference>
<evidence type="ECO:0000313" key="4">
    <source>
        <dbReference type="RefSeq" id="XP_004510710.1"/>
    </source>
</evidence>
<dbReference type="KEGG" id="cam:101509356"/>
<accession>A0A1S2YVS5</accession>
<feature type="chain" id="PRO_5010317123" evidence="2">
    <location>
        <begin position="29"/>
        <end position="298"/>
    </location>
</feature>
<dbReference type="STRING" id="3827.A0A1S2YVS5"/>
<dbReference type="RefSeq" id="XP_004510710.1">
    <property type="nucleotide sequence ID" value="XM_004510653.3"/>
</dbReference>
<dbReference type="AlphaFoldDB" id="A0A1S2YVS5"/>
<evidence type="ECO:0000256" key="1">
    <source>
        <dbReference type="SAM" id="Phobius"/>
    </source>
</evidence>
<dbReference type="GO" id="GO:0016020">
    <property type="term" value="C:membrane"/>
    <property type="evidence" value="ECO:0007669"/>
    <property type="project" value="TreeGrafter"/>
</dbReference>
<dbReference type="Proteomes" id="UP000087171">
    <property type="component" value="Chromosome Ca7"/>
</dbReference>
<protein>
    <submittedName>
        <fullName evidence="4">Uncharacterized protein LOC101509356</fullName>
    </submittedName>
</protein>
<dbReference type="eggNOG" id="ENOG502RXYY">
    <property type="taxonomic scope" value="Eukaryota"/>
</dbReference>
<evidence type="ECO:0000256" key="2">
    <source>
        <dbReference type="SAM" id="SignalP"/>
    </source>
</evidence>
<reference evidence="4" key="2">
    <citation type="submission" date="2025-08" db="UniProtKB">
        <authorList>
            <consortium name="RefSeq"/>
        </authorList>
    </citation>
    <scope>IDENTIFICATION</scope>
    <source>
        <tissue evidence="4">Etiolated seedlings</tissue>
    </source>
</reference>
<dbReference type="PaxDb" id="3827-XP_004510710.1"/>
<gene>
    <name evidence="4" type="primary">LOC101509356</name>
</gene>
<dbReference type="PANTHER" id="PTHR33512:SF7">
    <property type="entry name" value="LEGUME LECTIN DOMAIN-CONTAINING PROTEIN"/>
    <property type="match status" value="1"/>
</dbReference>
<dbReference type="InterPro" id="IPR010605">
    <property type="entry name" value="DUF1191"/>
</dbReference>
<organism evidence="3 4">
    <name type="scientific">Cicer arietinum</name>
    <name type="common">Chickpea</name>
    <name type="synonym">Garbanzo</name>
    <dbReference type="NCBI Taxonomy" id="3827"/>
    <lineage>
        <taxon>Eukaryota</taxon>
        <taxon>Viridiplantae</taxon>
        <taxon>Streptophyta</taxon>
        <taxon>Embryophyta</taxon>
        <taxon>Tracheophyta</taxon>
        <taxon>Spermatophyta</taxon>
        <taxon>Magnoliopsida</taxon>
        <taxon>eudicotyledons</taxon>
        <taxon>Gunneridae</taxon>
        <taxon>Pentapetalae</taxon>
        <taxon>rosids</taxon>
        <taxon>fabids</taxon>
        <taxon>Fabales</taxon>
        <taxon>Fabaceae</taxon>
        <taxon>Papilionoideae</taxon>
        <taxon>50 kb inversion clade</taxon>
        <taxon>NPAAA clade</taxon>
        <taxon>Hologalegina</taxon>
        <taxon>IRL clade</taxon>
        <taxon>Cicereae</taxon>
        <taxon>Cicer</taxon>
    </lineage>
</organism>